<protein>
    <recommendedName>
        <fullName evidence="1">TPX2 central domain-containing protein</fullName>
    </recommendedName>
</protein>
<dbReference type="InterPro" id="IPR027330">
    <property type="entry name" value="TPX2_central_dom"/>
</dbReference>
<dbReference type="EMBL" id="JAAGAX010000008">
    <property type="protein sequence ID" value="KAF2306496.1"/>
    <property type="molecule type" value="Genomic_DNA"/>
</dbReference>
<dbReference type="GO" id="GO:0060236">
    <property type="term" value="P:regulation of mitotic spindle organization"/>
    <property type="evidence" value="ECO:0007669"/>
    <property type="project" value="InterPro"/>
</dbReference>
<evidence type="ECO:0000313" key="3">
    <source>
        <dbReference type="Proteomes" id="UP000467840"/>
    </source>
</evidence>
<dbReference type="PANTHER" id="PTHR14326:SF44">
    <property type="entry name" value="TARGETING PROTEIN FOR XKLP2"/>
    <property type="match status" value="1"/>
</dbReference>
<dbReference type="Proteomes" id="UP000467840">
    <property type="component" value="Chromosome 9"/>
</dbReference>
<dbReference type="InterPro" id="IPR009675">
    <property type="entry name" value="TPX2_fam"/>
</dbReference>
<organism evidence="2 3">
    <name type="scientific">Hevea brasiliensis</name>
    <name type="common">Para rubber tree</name>
    <name type="synonym">Siphonia brasiliensis</name>
    <dbReference type="NCBI Taxonomy" id="3981"/>
    <lineage>
        <taxon>Eukaryota</taxon>
        <taxon>Viridiplantae</taxon>
        <taxon>Streptophyta</taxon>
        <taxon>Embryophyta</taxon>
        <taxon>Tracheophyta</taxon>
        <taxon>Spermatophyta</taxon>
        <taxon>Magnoliopsida</taxon>
        <taxon>eudicotyledons</taxon>
        <taxon>Gunneridae</taxon>
        <taxon>Pentapetalae</taxon>
        <taxon>rosids</taxon>
        <taxon>fabids</taxon>
        <taxon>Malpighiales</taxon>
        <taxon>Euphorbiaceae</taxon>
        <taxon>Crotonoideae</taxon>
        <taxon>Micrandreae</taxon>
        <taxon>Hevea</taxon>
    </lineage>
</organism>
<keyword evidence="3" id="KW-1185">Reference proteome</keyword>
<evidence type="ECO:0000259" key="1">
    <source>
        <dbReference type="Pfam" id="PF12214"/>
    </source>
</evidence>
<evidence type="ECO:0000313" key="2">
    <source>
        <dbReference type="EMBL" id="KAF2306496.1"/>
    </source>
</evidence>
<dbReference type="GO" id="GO:0005819">
    <property type="term" value="C:spindle"/>
    <property type="evidence" value="ECO:0007669"/>
    <property type="project" value="InterPro"/>
</dbReference>
<dbReference type="GO" id="GO:0030295">
    <property type="term" value="F:protein kinase activator activity"/>
    <property type="evidence" value="ECO:0007669"/>
    <property type="project" value="TreeGrafter"/>
</dbReference>
<sequence>MCLIWKSETPLILLGRPFLKTARAKVYTFDGIVSLELDGEICKFNIYDDMKYPSDDNSVCHLEVIDYCVHDVIDFATNDHLNLSLMYGIYPKNVKILNDIFVINAELKETLEDLVLAPQRKSQLTLTIPKELELETGQCVCSVNVKSTAEFEEEIMAKIPKFKARPLNKKILEAPTLPALLRSNPQPPELQNNQRKPHLTEPKTSLLHITLRARPPMVKSSLELEKEELEKIPKFKARPLNMKIFESKGEMGIFCNVRKQVTIPQEFHIAINERIPPSVAVADVFDKNLAMTIQF</sequence>
<dbReference type="GO" id="GO:0005880">
    <property type="term" value="C:nuclear microtubule"/>
    <property type="evidence" value="ECO:0007669"/>
    <property type="project" value="TreeGrafter"/>
</dbReference>
<dbReference type="GO" id="GO:0008017">
    <property type="term" value="F:microtubule binding"/>
    <property type="evidence" value="ECO:0007669"/>
    <property type="project" value="TreeGrafter"/>
</dbReference>
<gene>
    <name evidence="2" type="ORF">GH714_018662</name>
</gene>
<feature type="domain" description="TPX2 central" evidence="1">
    <location>
        <begin position="198"/>
        <end position="275"/>
    </location>
</feature>
<accession>A0A6A6M2H7</accession>
<proteinExistence type="predicted"/>
<comment type="caution">
    <text evidence="2">The sequence shown here is derived from an EMBL/GenBank/DDBJ whole genome shotgun (WGS) entry which is preliminary data.</text>
</comment>
<dbReference type="GO" id="GO:0090307">
    <property type="term" value="P:mitotic spindle assembly"/>
    <property type="evidence" value="ECO:0007669"/>
    <property type="project" value="TreeGrafter"/>
</dbReference>
<name>A0A6A6M2H7_HEVBR</name>
<dbReference type="AlphaFoldDB" id="A0A6A6M2H7"/>
<dbReference type="PANTHER" id="PTHR14326">
    <property type="entry name" value="TARGETING PROTEIN FOR XKLP2"/>
    <property type="match status" value="1"/>
</dbReference>
<dbReference type="Pfam" id="PF12214">
    <property type="entry name" value="TPX2_importin"/>
    <property type="match status" value="2"/>
</dbReference>
<feature type="domain" description="TPX2 central" evidence="1">
    <location>
        <begin position="125"/>
        <end position="191"/>
    </location>
</feature>
<reference evidence="2 3" key="1">
    <citation type="journal article" date="2020" name="Mol. Plant">
        <title>The Chromosome-Based Rubber Tree Genome Provides New Insights into Spurge Genome Evolution and Rubber Biosynthesis.</title>
        <authorList>
            <person name="Liu J."/>
            <person name="Shi C."/>
            <person name="Shi C.C."/>
            <person name="Li W."/>
            <person name="Zhang Q.J."/>
            <person name="Zhang Y."/>
            <person name="Li K."/>
            <person name="Lu H.F."/>
            <person name="Shi C."/>
            <person name="Zhu S.T."/>
            <person name="Xiao Z.Y."/>
            <person name="Nan H."/>
            <person name="Yue Y."/>
            <person name="Zhu X.G."/>
            <person name="Wu Y."/>
            <person name="Hong X.N."/>
            <person name="Fan G.Y."/>
            <person name="Tong Y."/>
            <person name="Zhang D."/>
            <person name="Mao C.L."/>
            <person name="Liu Y.L."/>
            <person name="Hao S.J."/>
            <person name="Liu W.Q."/>
            <person name="Lv M.Q."/>
            <person name="Zhang H.B."/>
            <person name="Liu Y."/>
            <person name="Hu-Tang G.R."/>
            <person name="Wang J.P."/>
            <person name="Wang J.H."/>
            <person name="Sun Y.H."/>
            <person name="Ni S.B."/>
            <person name="Chen W.B."/>
            <person name="Zhang X.C."/>
            <person name="Jiao Y.N."/>
            <person name="Eichler E.E."/>
            <person name="Li G.H."/>
            <person name="Liu X."/>
            <person name="Gao L.Z."/>
        </authorList>
    </citation>
    <scope>NUCLEOTIDE SEQUENCE [LARGE SCALE GENOMIC DNA]</scope>
    <source>
        <strain evidence="3">cv. GT1</strain>
        <tissue evidence="2">Leaf</tissue>
    </source>
</reference>